<gene>
    <name evidence="1" type="ORF">G6W56_27145</name>
</gene>
<keyword evidence="2" id="KW-1185">Reference proteome</keyword>
<reference evidence="1" key="1">
    <citation type="submission" date="2020-03" db="EMBL/GenBank/DDBJ databases">
        <title>Complete genome sequence of sixteen Streptomyces strains facilitates identification of candidate genes involved in plant growth-promotion in grain legumes and cereals.</title>
        <authorList>
            <person name="Gopalakrishnan S."/>
            <person name="Thakur V."/>
            <person name="Saxena R."/>
            <person name="Vadlamudi S."/>
            <person name="Purohit S."/>
            <person name="Kumar V."/>
            <person name="Rathore A."/>
            <person name="Chitikineni A."/>
            <person name="Varshney R.K."/>
        </authorList>
    </citation>
    <scope>NUCLEOTIDE SEQUENCE</scope>
    <source>
        <strain evidence="1">CAI-93</strain>
    </source>
</reference>
<protein>
    <submittedName>
        <fullName evidence="1">Amino acid adenylation domain-containing protein</fullName>
    </submittedName>
</protein>
<evidence type="ECO:0000313" key="2">
    <source>
        <dbReference type="Proteomes" id="UP000556843"/>
    </source>
</evidence>
<proteinExistence type="predicted"/>
<dbReference type="Proteomes" id="UP000556843">
    <property type="component" value="Unassembled WGS sequence"/>
</dbReference>
<name>A0ACC7Y795_9ACTN</name>
<sequence length="547" mass="58082">MVANAEAAVLPPWSNDSADGAGTPPALGDLLVAPARKWPDRTAIDDGTDSHTFAELEQGALALASRLAGLGVGPGDRVVVLAAKKAVMPMIIMAVWKRGAVYVPLDAAEPAPRLHSLLTRLDPAAVLALDDREPALAAPWLGKEQLDEALAGADAAHATVAHATVAHRPEDPAYIVFASGATGEPQGAEIGVAALLAHFGGHNEVLRLTAESRVLSLSPFHFDVSLLDTLLPLSVGAFVHQFRSLPAGAVIRSVLARQRLTHLLAVTVMLTLITGDGRQITPAKLPTLELVMTGAQVCEPAVLRPWLQNLPQVRLVQAFGPPEAAIFSLTHELGPSDADRTTACPVGRPLRGTRARLVRDGAELRDPGEVGELWVGGPQVMRGYFDQPGETARTVVEADGTRWFRTGDLCSRDPDGTLVLHRYAEEIAWLAGRRTHLAEIRRAALECPGAEGAAVAVVPRHQREVLALVLLAKDRRVVADAVEHLRGALPEPLRPALLGWAPTEAAASEAGEQELIQRLATAAEQSNSHYFALTADGAVETLEEVEL</sequence>
<comment type="caution">
    <text evidence="1">The sequence shown here is derived from an EMBL/GenBank/DDBJ whole genome shotgun (WGS) entry which is preliminary data.</text>
</comment>
<accession>A0ACC7Y795</accession>
<organism evidence="1 2">
    <name type="scientific">Streptomyces fungicidicus</name>
    <dbReference type="NCBI Taxonomy" id="68203"/>
    <lineage>
        <taxon>Bacteria</taxon>
        <taxon>Bacillati</taxon>
        <taxon>Actinomycetota</taxon>
        <taxon>Actinomycetes</taxon>
        <taxon>Kitasatosporales</taxon>
        <taxon>Streptomycetaceae</taxon>
        <taxon>Streptomyces</taxon>
    </lineage>
</organism>
<dbReference type="EMBL" id="JAANNW010000031">
    <property type="protein sequence ID" value="NUV77733.1"/>
    <property type="molecule type" value="Genomic_DNA"/>
</dbReference>
<evidence type="ECO:0000313" key="1">
    <source>
        <dbReference type="EMBL" id="NUV77733.1"/>
    </source>
</evidence>